<dbReference type="PANTHER" id="PTHR37423:SF2">
    <property type="entry name" value="MEMBRANE-BOUND LYTIC MUREIN TRANSGLYCOSYLASE C"/>
    <property type="match status" value="1"/>
</dbReference>
<dbReference type="STRING" id="1297742.A176_006904"/>
<dbReference type="PATRIC" id="fig|1297742.4.peg.7003"/>
<evidence type="ECO:0000313" key="5">
    <source>
        <dbReference type="Proteomes" id="UP000009026"/>
    </source>
</evidence>
<comment type="similarity">
    <text evidence="1">Belongs to the transglycosylase Slt family.</text>
</comment>
<evidence type="ECO:0000256" key="1">
    <source>
        <dbReference type="ARBA" id="ARBA00007734"/>
    </source>
</evidence>
<evidence type="ECO:0000259" key="3">
    <source>
        <dbReference type="Pfam" id="PF01464"/>
    </source>
</evidence>
<dbReference type="EMBL" id="CP012109">
    <property type="protein sequence ID" value="AKQ69992.1"/>
    <property type="molecule type" value="Genomic_DNA"/>
</dbReference>
<organism evidence="4 5">
    <name type="scientific">Pseudomyxococcus hansupus</name>
    <dbReference type="NCBI Taxonomy" id="1297742"/>
    <lineage>
        <taxon>Bacteria</taxon>
        <taxon>Pseudomonadati</taxon>
        <taxon>Myxococcota</taxon>
        <taxon>Myxococcia</taxon>
        <taxon>Myxococcales</taxon>
        <taxon>Cystobacterineae</taxon>
        <taxon>Myxococcaceae</taxon>
        <taxon>Pseudomyxococcus</taxon>
    </lineage>
</organism>
<dbReference type="PANTHER" id="PTHR37423">
    <property type="entry name" value="SOLUBLE LYTIC MUREIN TRANSGLYCOSYLASE-RELATED"/>
    <property type="match status" value="1"/>
</dbReference>
<dbReference type="InterPro" id="IPR023346">
    <property type="entry name" value="Lysozyme-like_dom_sf"/>
</dbReference>
<feature type="compositionally biased region" description="Polar residues" evidence="2">
    <location>
        <begin position="1"/>
        <end position="40"/>
    </location>
</feature>
<feature type="region of interest" description="Disordered" evidence="2">
    <location>
        <begin position="1"/>
        <end position="58"/>
    </location>
</feature>
<reference evidence="4 5" key="1">
    <citation type="journal article" date="2016" name="PLoS ONE">
        <title>Complete Genome Sequence and Comparative Genomics of a Novel Myxobacterium Myxococcus hansupus.</title>
        <authorList>
            <person name="Sharma G."/>
            <person name="Narwani T."/>
            <person name="Subramanian S."/>
        </authorList>
    </citation>
    <scope>NUCLEOTIDE SEQUENCE [LARGE SCALE GENOMIC DNA]</scope>
    <source>
        <strain evidence="5">mixupus</strain>
    </source>
</reference>
<feature type="compositionally biased region" description="Low complexity" evidence="2">
    <location>
        <begin position="170"/>
        <end position="180"/>
    </location>
</feature>
<accession>A0A0H4XNQ7</accession>
<protein>
    <submittedName>
        <fullName evidence="4">Soluble lytic murein transglycosylase</fullName>
    </submittedName>
</protein>
<feature type="domain" description="Transglycosylase SLT" evidence="3">
    <location>
        <begin position="244"/>
        <end position="351"/>
    </location>
</feature>
<dbReference type="Pfam" id="PF01464">
    <property type="entry name" value="SLT"/>
    <property type="match status" value="1"/>
</dbReference>
<dbReference type="OrthoDB" id="9815002at2"/>
<keyword evidence="5" id="KW-1185">Reference proteome</keyword>
<dbReference type="Proteomes" id="UP000009026">
    <property type="component" value="Chromosome"/>
</dbReference>
<dbReference type="InterPro" id="IPR008258">
    <property type="entry name" value="Transglycosylase_SLT_dom_1"/>
</dbReference>
<gene>
    <name evidence="4" type="ORF">A176_006904</name>
</gene>
<sequence>MRLSPLSGSATSAIRSPAQDVSVSRPSASLTGPSGATGQKPSLGRLGMQQDGFDAGGSKQQALGNLIEGAMQLINTLVQLQQSIQGGGAAGAQGAQGCGTGAQGVSGAQCGTGASPFKGFEDSSFSPASSCGGGRPPVELNPGAQQGPSPFMNDPVEGLTQGAPAGGPQGAPAAGGAAAAPVGDGGGAPAAGGPVAPPDVGGAAAAPAIDGPVSAPSIGSTSGASGGKGLGGNLPPALEKLRPLIESAAAKAGVPAEMIAAQVWAESRGDVSATSTNGGNGLTDTGLMQVNPNTFKELQAKYPDLQGKDLSDPATNILAGAFYMKDMKEQFGSIDLALRAYNSGPNGVDKSNPHAIPAGTGDANYVKKVSQFMDTLASGQGTLPA</sequence>
<dbReference type="eggNOG" id="COG0741">
    <property type="taxonomic scope" value="Bacteria"/>
</dbReference>
<dbReference type="AlphaFoldDB" id="A0A0H4XNQ7"/>
<proteinExistence type="inferred from homology"/>
<dbReference type="SUPFAM" id="SSF53955">
    <property type="entry name" value="Lysozyme-like"/>
    <property type="match status" value="1"/>
</dbReference>
<name>A0A0H4XNQ7_9BACT</name>
<evidence type="ECO:0000256" key="2">
    <source>
        <dbReference type="SAM" id="MobiDB-lite"/>
    </source>
</evidence>
<dbReference type="KEGG" id="mym:A176_006904"/>
<dbReference type="Gene3D" id="1.10.530.10">
    <property type="match status" value="1"/>
</dbReference>
<dbReference type="RefSeq" id="WP_002637719.1">
    <property type="nucleotide sequence ID" value="NZ_CP012109.1"/>
</dbReference>
<feature type="region of interest" description="Disordered" evidence="2">
    <location>
        <begin position="121"/>
        <end position="180"/>
    </location>
</feature>
<evidence type="ECO:0000313" key="4">
    <source>
        <dbReference type="EMBL" id="AKQ69992.1"/>
    </source>
</evidence>